<dbReference type="RefSeq" id="WP_015901965.1">
    <property type="nucleotide sequence ID" value="NC_012115.1"/>
</dbReference>
<name>B9L699_NAUPA</name>
<evidence type="ECO:0000256" key="1">
    <source>
        <dbReference type="SAM" id="Coils"/>
    </source>
</evidence>
<keyword evidence="3" id="KW-1185">Reference proteome</keyword>
<dbReference type="STRING" id="598659.NAMH_1497"/>
<dbReference type="HOGENOM" id="CLU_2035531_0_0_7"/>
<evidence type="ECO:0000313" key="3">
    <source>
        <dbReference type="Proteomes" id="UP000000448"/>
    </source>
</evidence>
<dbReference type="KEGG" id="nam:NAMH_1497"/>
<keyword evidence="1" id="KW-0175">Coiled coil</keyword>
<sequence>MKIKGDSYVKADNNYYAFLDKLEELIEELKELTEEIEKLNDSLSGIKPVKDNFKERVLIKLKLFKLKEKAYYNIMFIQKILQRINIRELDDDEKEEIKQTALFAKNTLITLNNIYNRLATK</sequence>
<evidence type="ECO:0000313" key="2">
    <source>
        <dbReference type="EMBL" id="ACM92913.1"/>
    </source>
</evidence>
<dbReference type="AlphaFoldDB" id="B9L699"/>
<accession>B9L699</accession>
<dbReference type="EMBL" id="CP001279">
    <property type="protein sequence ID" value="ACM92913.1"/>
    <property type="molecule type" value="Genomic_DNA"/>
</dbReference>
<dbReference type="Proteomes" id="UP000000448">
    <property type="component" value="Chromosome"/>
</dbReference>
<gene>
    <name evidence="2" type="ordered locus">NAMH_1497</name>
</gene>
<organism evidence="2 3">
    <name type="scientific">Nautilia profundicola (strain ATCC BAA-1463 / DSM 18972 / AmH)</name>
    <dbReference type="NCBI Taxonomy" id="598659"/>
    <lineage>
        <taxon>Bacteria</taxon>
        <taxon>Pseudomonadati</taxon>
        <taxon>Campylobacterota</taxon>
        <taxon>Epsilonproteobacteria</taxon>
        <taxon>Nautiliales</taxon>
        <taxon>Nautiliaceae</taxon>
        <taxon>Nautilia</taxon>
    </lineage>
</organism>
<feature type="coiled-coil region" evidence="1">
    <location>
        <begin position="15"/>
        <end position="42"/>
    </location>
</feature>
<reference evidence="2 3" key="1">
    <citation type="journal article" date="2009" name="PLoS Genet.">
        <title>Adaptations to submarine hydrothermal environments exemplified by the genome of Nautilia profundicola.</title>
        <authorList>
            <person name="Campbell B.J."/>
            <person name="Smith J.L."/>
            <person name="Hanson T.E."/>
            <person name="Klotz M.G."/>
            <person name="Stein L.Y."/>
            <person name="Lee C.K."/>
            <person name="Wu D."/>
            <person name="Robinson J.M."/>
            <person name="Khouri H.M."/>
            <person name="Eisen J.A."/>
            <person name="Cary S.C."/>
        </authorList>
    </citation>
    <scope>NUCLEOTIDE SEQUENCE [LARGE SCALE GENOMIC DNA]</scope>
    <source>
        <strain evidence="3">ATCC BAA-1463 / DSM 18972 / AmH</strain>
    </source>
</reference>
<protein>
    <submittedName>
        <fullName evidence="2">Uncharacterized protein</fullName>
    </submittedName>
</protein>
<proteinExistence type="predicted"/>